<evidence type="ECO:0000313" key="3">
    <source>
        <dbReference type="Proteomes" id="UP000295757"/>
    </source>
</evidence>
<gene>
    <name evidence="2" type="ORF">BCF59_0462</name>
</gene>
<organism evidence="2 3">
    <name type="scientific">Mycoplasmopsis mustelae</name>
    <dbReference type="NCBI Taxonomy" id="171289"/>
    <lineage>
        <taxon>Bacteria</taxon>
        <taxon>Bacillati</taxon>
        <taxon>Mycoplasmatota</taxon>
        <taxon>Mycoplasmoidales</taxon>
        <taxon>Metamycoplasmataceae</taxon>
        <taxon>Mycoplasmopsis</taxon>
    </lineage>
</organism>
<dbReference type="RefSeq" id="WP_268810732.1">
    <property type="nucleotide sequence ID" value="NZ_SOCN01000001.1"/>
</dbReference>
<feature type="compositionally biased region" description="Basic and acidic residues" evidence="1">
    <location>
        <begin position="1"/>
        <end position="14"/>
    </location>
</feature>
<reference evidence="2 3" key="1">
    <citation type="submission" date="2019-03" db="EMBL/GenBank/DDBJ databases">
        <title>Genomic Encyclopedia of Archaeal and Bacterial Type Strains, Phase II (KMG-II): from individual species to whole genera.</title>
        <authorList>
            <person name="Goeker M."/>
        </authorList>
    </citation>
    <scope>NUCLEOTIDE SEQUENCE [LARGE SCALE GENOMIC DNA]</scope>
    <source>
        <strain evidence="2 3">ATCC 35214</strain>
    </source>
</reference>
<name>A0A4R7UDH7_9BACT</name>
<protein>
    <submittedName>
        <fullName evidence="2">Uncharacterized protein</fullName>
    </submittedName>
</protein>
<comment type="caution">
    <text evidence="2">The sequence shown here is derived from an EMBL/GenBank/DDBJ whole genome shotgun (WGS) entry which is preliminary data.</text>
</comment>
<feature type="compositionally biased region" description="Polar residues" evidence="1">
    <location>
        <begin position="28"/>
        <end position="41"/>
    </location>
</feature>
<dbReference type="Proteomes" id="UP000295757">
    <property type="component" value="Unassembled WGS sequence"/>
</dbReference>
<evidence type="ECO:0000256" key="1">
    <source>
        <dbReference type="SAM" id="MobiDB-lite"/>
    </source>
</evidence>
<dbReference type="AlphaFoldDB" id="A0A4R7UDH7"/>
<keyword evidence="3" id="KW-1185">Reference proteome</keyword>
<proteinExistence type="predicted"/>
<sequence>MFSNKKPNDQRSDVKNPNNSDFKKNNDNRSNQINPNHKQSK</sequence>
<evidence type="ECO:0000313" key="2">
    <source>
        <dbReference type="EMBL" id="TDV24489.1"/>
    </source>
</evidence>
<feature type="region of interest" description="Disordered" evidence="1">
    <location>
        <begin position="1"/>
        <end position="41"/>
    </location>
</feature>
<dbReference type="EMBL" id="SOCN01000001">
    <property type="protein sequence ID" value="TDV24489.1"/>
    <property type="molecule type" value="Genomic_DNA"/>
</dbReference>
<accession>A0A4R7UDH7</accession>